<dbReference type="Pfam" id="PF00881">
    <property type="entry name" value="Nitroreductase"/>
    <property type="match status" value="1"/>
</dbReference>
<dbReference type="AlphaFoldDB" id="A0A1S1NYQ1"/>
<protein>
    <submittedName>
        <fullName evidence="1">SagB/ThcOx family dehydrogenase</fullName>
    </submittedName>
</protein>
<dbReference type="KEGG" id="kuy:FY550_06290"/>
<dbReference type="InterPro" id="IPR000415">
    <property type="entry name" value="Nitroreductase-like"/>
</dbReference>
<dbReference type="PANTHER" id="PTHR43745:SF2">
    <property type="entry name" value="NITROREDUCTASE MJ1384-RELATED"/>
    <property type="match status" value="1"/>
</dbReference>
<dbReference type="InterPro" id="IPR029479">
    <property type="entry name" value="Nitroreductase"/>
</dbReference>
<evidence type="ECO:0000313" key="2">
    <source>
        <dbReference type="Proteomes" id="UP000322553"/>
    </source>
</evidence>
<dbReference type="Proteomes" id="UP000322553">
    <property type="component" value="Chromosome"/>
</dbReference>
<dbReference type="InterPro" id="IPR052544">
    <property type="entry name" value="Bacteriocin_Proc_Enz"/>
</dbReference>
<keyword evidence="2" id="KW-1185">Reference proteome</keyword>
<gene>
    <name evidence="1" type="ORF">FY550_06290</name>
</gene>
<proteinExistence type="predicted"/>
<name>A0A1S1NYQ1_9GAMM</name>
<dbReference type="PANTHER" id="PTHR43745">
    <property type="entry name" value="NITROREDUCTASE MJ1384-RELATED"/>
    <property type="match status" value="1"/>
</dbReference>
<dbReference type="EMBL" id="CP043420">
    <property type="protein sequence ID" value="QEL10767.1"/>
    <property type="molecule type" value="Genomic_DNA"/>
</dbReference>
<accession>A0A1S1NYQ1</accession>
<dbReference type="GO" id="GO:0016491">
    <property type="term" value="F:oxidoreductase activity"/>
    <property type="evidence" value="ECO:0007669"/>
    <property type="project" value="InterPro"/>
</dbReference>
<evidence type="ECO:0000313" key="1">
    <source>
        <dbReference type="EMBL" id="QEL10767.1"/>
    </source>
</evidence>
<dbReference type="RefSeq" id="WP_070976776.1">
    <property type="nucleotide sequence ID" value="NZ_CP043420.1"/>
</dbReference>
<dbReference type="STRING" id="657387.BH688_02525"/>
<dbReference type="OrthoDB" id="3723182at2"/>
<organism evidence="1 2">
    <name type="scientific">Kushneria phosphatilytica</name>
    <dbReference type="NCBI Taxonomy" id="657387"/>
    <lineage>
        <taxon>Bacteria</taxon>
        <taxon>Pseudomonadati</taxon>
        <taxon>Pseudomonadota</taxon>
        <taxon>Gammaproteobacteria</taxon>
        <taxon>Oceanospirillales</taxon>
        <taxon>Halomonadaceae</taxon>
        <taxon>Kushneria</taxon>
    </lineage>
</organism>
<reference evidence="1 2" key="1">
    <citation type="submission" date="2019-08" db="EMBL/GenBank/DDBJ databases">
        <title>Complete genome sequence of Kushneria sp. YCWA18, a halophilic phosphate-solubilizing bacterium isolated from Daqiao saltern in China.</title>
        <authorList>
            <person name="Du G.-X."/>
            <person name="Qu L.-Y."/>
        </authorList>
    </citation>
    <scope>NUCLEOTIDE SEQUENCE [LARGE SCALE GENOMIC DNA]</scope>
    <source>
        <strain evidence="1 2">YCWA18</strain>
    </source>
</reference>
<dbReference type="SUPFAM" id="SSF55469">
    <property type="entry name" value="FMN-dependent nitroreductase-like"/>
    <property type="match status" value="1"/>
</dbReference>
<dbReference type="Gene3D" id="3.40.109.10">
    <property type="entry name" value="NADH Oxidase"/>
    <property type="match status" value="1"/>
</dbReference>
<sequence length="201" mass="21630">MTCTTSPDSWAADSLVSMLDQRCSRRTFGASPLAASHLIRLLWSAQGATSKGGRTTPSAHACYPLSVATYCTHVEGMSHGLYRYHTDQNRLEALPLGADFHVERLGVGAQPWLNEAPALMLIGADTGRMNLHFADQGAERGARFAHLEAGAAMQNVLLMAETMALAAVCVAGIEEHAPEFRQAFDDTVSPLMVLCLGERSE</sequence>